<keyword evidence="4" id="KW-0788">Thiol protease</keyword>
<dbReference type="PIRSF" id="PIRSF019015">
    <property type="entry name" value="P60_peptidase_YkfC"/>
    <property type="match status" value="1"/>
</dbReference>
<sequence>MRHTFIALSISLVSIMTMAPVIAAANAWQSDVIGVTQSQLTPQHWLSQVTDKALMSAAQIAAFNKQLIADNEHIVDPLDFASQLTREQLKAYILSISAVPKSPRFYPNGVALSNKHFAKYLANLNLDAVADNNQVSYAMVVKRSVLRTFPTWDRVLNSGLDNDLDRFQESGLFPGDTVAILHESADKKWLLVRAYNYLAWAPKADIAISNKSTLREFKNNDDFLLITGAKVNTAYVPDDATTSQVQLDMGVRLPLMPADKTPHLLNDQNTYANYVVQLPTRGEQGQLVIKPALISRSSDVHLGYLPYTQQHLIKQGFKFLGERYGWGHDYNGRDCTGFVGEIYKSFGLLMPRNSGQQGKGEYGTNHRFDKTSNESDKLAVVNNMQVGDLIYIPGHVMMYLGEQDGQPYVIHDVKGLGYNKADGSFYSSSLNGVSVTPLLPLRLSKTQSYLDRTYNIKRIR</sequence>
<dbReference type="Gene3D" id="3.90.1720.10">
    <property type="entry name" value="endopeptidase domain like (from Nostoc punctiforme)"/>
    <property type="match status" value="1"/>
</dbReference>
<gene>
    <name evidence="7" type="ORF">HHO47_18015</name>
</gene>
<feature type="domain" description="NlpC/P60" evidence="6">
    <location>
        <begin position="306"/>
        <end position="437"/>
    </location>
</feature>
<organism evidence="7 8">
    <name type="scientific">Pseudoalteromonas arctica</name>
    <dbReference type="NCBI Taxonomy" id="394751"/>
    <lineage>
        <taxon>Bacteria</taxon>
        <taxon>Pseudomonadati</taxon>
        <taxon>Pseudomonadota</taxon>
        <taxon>Gammaproteobacteria</taxon>
        <taxon>Alteromonadales</taxon>
        <taxon>Pseudoalteromonadaceae</taxon>
        <taxon>Pseudoalteromonas</taxon>
    </lineage>
</organism>
<accession>A0A7Y0DW67</accession>
<protein>
    <submittedName>
        <fullName evidence="7">Glycoside hydrolase</fullName>
    </submittedName>
</protein>
<dbReference type="InterPro" id="IPR000064">
    <property type="entry name" value="NLP_P60_dom"/>
</dbReference>
<keyword evidence="2" id="KW-0645">Protease</keyword>
<keyword evidence="8" id="KW-1185">Reference proteome</keyword>
<dbReference type="Pfam" id="PF12913">
    <property type="entry name" value="SH3_6"/>
    <property type="match status" value="1"/>
</dbReference>
<dbReference type="InterPro" id="IPR039439">
    <property type="entry name" value="SH3b1_dom"/>
</dbReference>
<name>A0A7Y0DW67_9GAMM</name>
<dbReference type="Proteomes" id="UP000570493">
    <property type="component" value="Unassembled WGS sequence"/>
</dbReference>
<dbReference type="RefSeq" id="WP_169021546.1">
    <property type="nucleotide sequence ID" value="NZ_JABBMT010000048.1"/>
</dbReference>
<keyword evidence="3 7" id="KW-0378">Hydrolase</keyword>
<evidence type="ECO:0000256" key="1">
    <source>
        <dbReference type="ARBA" id="ARBA00007074"/>
    </source>
</evidence>
<evidence type="ECO:0000256" key="2">
    <source>
        <dbReference type="ARBA" id="ARBA00022670"/>
    </source>
</evidence>
<proteinExistence type="inferred from homology"/>
<comment type="caution">
    <text evidence="7">The sequence shown here is derived from an EMBL/GenBank/DDBJ whole genome shotgun (WGS) entry which is preliminary data.</text>
</comment>
<dbReference type="PROSITE" id="PS51935">
    <property type="entry name" value="NLPC_P60"/>
    <property type="match status" value="1"/>
</dbReference>
<dbReference type="InterPro" id="IPR038765">
    <property type="entry name" value="Papain-like_cys_pep_sf"/>
</dbReference>
<comment type="similarity">
    <text evidence="1">Belongs to the peptidase C40 family.</text>
</comment>
<dbReference type="GO" id="GO:0006508">
    <property type="term" value="P:proteolysis"/>
    <property type="evidence" value="ECO:0007669"/>
    <property type="project" value="UniProtKB-KW"/>
</dbReference>
<dbReference type="EMBL" id="JABBMT010000048">
    <property type="protein sequence ID" value="NMM42648.1"/>
    <property type="molecule type" value="Genomic_DNA"/>
</dbReference>
<evidence type="ECO:0000313" key="8">
    <source>
        <dbReference type="Proteomes" id="UP000570493"/>
    </source>
</evidence>
<evidence type="ECO:0000256" key="5">
    <source>
        <dbReference type="SAM" id="SignalP"/>
    </source>
</evidence>
<feature type="signal peptide" evidence="5">
    <location>
        <begin position="1"/>
        <end position="23"/>
    </location>
</feature>
<dbReference type="InterPro" id="IPR027017">
    <property type="entry name" value="P60_peptidase_YkfC"/>
</dbReference>
<evidence type="ECO:0000256" key="3">
    <source>
        <dbReference type="ARBA" id="ARBA00022801"/>
    </source>
</evidence>
<evidence type="ECO:0000256" key="4">
    <source>
        <dbReference type="ARBA" id="ARBA00022807"/>
    </source>
</evidence>
<evidence type="ECO:0000259" key="6">
    <source>
        <dbReference type="PROSITE" id="PS51935"/>
    </source>
</evidence>
<reference evidence="7" key="1">
    <citation type="submission" date="2020-04" db="EMBL/GenBank/DDBJ databases">
        <title>Genome Sequencing for Pseudoaltermonas arctica.</title>
        <authorList>
            <person name="Elkins N.S."/>
        </authorList>
    </citation>
    <scope>NUCLEOTIDE SEQUENCE [LARGE SCALE GENOMIC DNA]</scope>
    <source>
        <strain evidence="7">NEC-BIFX-2020_0012</strain>
    </source>
</reference>
<feature type="chain" id="PRO_5030728628" evidence="5">
    <location>
        <begin position="24"/>
        <end position="460"/>
    </location>
</feature>
<evidence type="ECO:0000313" key="7">
    <source>
        <dbReference type="EMBL" id="NMM42648.1"/>
    </source>
</evidence>
<dbReference type="SUPFAM" id="SSF54001">
    <property type="entry name" value="Cysteine proteinases"/>
    <property type="match status" value="1"/>
</dbReference>
<dbReference type="GO" id="GO:0008234">
    <property type="term" value="F:cysteine-type peptidase activity"/>
    <property type="evidence" value="ECO:0007669"/>
    <property type="project" value="UniProtKB-KW"/>
</dbReference>
<keyword evidence="5" id="KW-0732">Signal</keyword>
<dbReference type="Pfam" id="PF00877">
    <property type="entry name" value="NLPC_P60"/>
    <property type="match status" value="1"/>
</dbReference>
<dbReference type="AlphaFoldDB" id="A0A7Y0DW67"/>